<dbReference type="SUPFAM" id="SSF51126">
    <property type="entry name" value="Pectin lyase-like"/>
    <property type="match status" value="1"/>
</dbReference>
<evidence type="ECO:0000313" key="3">
    <source>
        <dbReference type="Proteomes" id="UP000315700"/>
    </source>
</evidence>
<dbReference type="SUPFAM" id="SSF63446">
    <property type="entry name" value="Type I dockerin domain"/>
    <property type="match status" value="1"/>
</dbReference>
<dbReference type="InterPro" id="IPR011050">
    <property type="entry name" value="Pectin_lyase_fold/virulence"/>
</dbReference>
<dbReference type="OrthoDB" id="735821at2"/>
<dbReference type="InterPro" id="IPR036439">
    <property type="entry name" value="Dockerin_dom_sf"/>
</dbReference>
<sequence length="484" mass="53415">MIVRTPRLLIGSAFTVQLLAFVLSVVLAGAASTSFAATRKFAASRALGTGAGDSEANAARFADPKFWESVRQEITHGPLTVILLDGSYLDVVSLSSIGNADHRLTVESQRPGGALFAGPGRFLVGGGLNMTVRGLAFTETDPKANIYKLSFGLDSKSGRVSERVLIEDCLFHDSLVYYGTLGVHRGSHHVTIHRNTFRNIGFDGHAHMIYTAYDVHHIKVIGNDFQNCRGDYVRFRDNADFGEVRFNTFRSTEAQFNRPFIHIPVFNDVNPGDEFHASNYLFTDNRMEYESTAGSPDRRNAMGYLSSGFEPAHVHMLPTAAEGKVLQQGTTDAKRQLLLDQYGIDLRKVRVYRNEIQNQNRTFHYWANPALGAKSRGWSGFAEMADAINVSPPRPGDVHVDGLLDATDVAYFQRGLAASDERAFLLDDAIWFGDYQAADMNGDGAVNTADIPAFIERCRGHVPDEALQSLFKTAAEMQKQRTAH</sequence>
<dbReference type="PROSITE" id="PS00018">
    <property type="entry name" value="EF_HAND_1"/>
    <property type="match status" value="1"/>
</dbReference>
<organism evidence="2 3">
    <name type="scientific">Caulifigura coniformis</name>
    <dbReference type="NCBI Taxonomy" id="2527983"/>
    <lineage>
        <taxon>Bacteria</taxon>
        <taxon>Pseudomonadati</taxon>
        <taxon>Planctomycetota</taxon>
        <taxon>Planctomycetia</taxon>
        <taxon>Planctomycetales</taxon>
        <taxon>Planctomycetaceae</taxon>
        <taxon>Caulifigura</taxon>
    </lineage>
</organism>
<dbReference type="GO" id="GO:0000272">
    <property type="term" value="P:polysaccharide catabolic process"/>
    <property type="evidence" value="ECO:0007669"/>
    <property type="project" value="InterPro"/>
</dbReference>
<dbReference type="KEGG" id="ccos:Pan44_34620"/>
<dbReference type="Gene3D" id="2.160.20.10">
    <property type="entry name" value="Single-stranded right-handed beta-helix, Pectin lyase-like"/>
    <property type="match status" value="1"/>
</dbReference>
<dbReference type="RefSeq" id="WP_145031202.1">
    <property type="nucleotide sequence ID" value="NZ_CP036271.1"/>
</dbReference>
<name>A0A517SH11_9PLAN</name>
<dbReference type="InParanoid" id="A0A517SH11"/>
<keyword evidence="3" id="KW-1185">Reference proteome</keyword>
<accession>A0A517SH11</accession>
<dbReference type="InterPro" id="IPR012334">
    <property type="entry name" value="Pectin_lyas_fold"/>
</dbReference>
<dbReference type="Gene3D" id="1.10.1330.10">
    <property type="entry name" value="Dockerin domain"/>
    <property type="match status" value="1"/>
</dbReference>
<dbReference type="Proteomes" id="UP000315700">
    <property type="component" value="Chromosome"/>
</dbReference>
<dbReference type="CDD" id="cd14256">
    <property type="entry name" value="Dockerin_I"/>
    <property type="match status" value="1"/>
</dbReference>
<evidence type="ECO:0000313" key="2">
    <source>
        <dbReference type="EMBL" id="QDT55419.1"/>
    </source>
</evidence>
<dbReference type="AlphaFoldDB" id="A0A517SH11"/>
<protein>
    <recommendedName>
        <fullName evidence="1">Probable pectate lyase C</fullName>
    </recommendedName>
</protein>
<reference evidence="2 3" key="1">
    <citation type="submission" date="2019-02" db="EMBL/GenBank/DDBJ databases">
        <title>Deep-cultivation of Planctomycetes and their phenomic and genomic characterization uncovers novel biology.</title>
        <authorList>
            <person name="Wiegand S."/>
            <person name="Jogler M."/>
            <person name="Boedeker C."/>
            <person name="Pinto D."/>
            <person name="Vollmers J."/>
            <person name="Rivas-Marin E."/>
            <person name="Kohn T."/>
            <person name="Peeters S.H."/>
            <person name="Heuer A."/>
            <person name="Rast P."/>
            <person name="Oberbeckmann S."/>
            <person name="Bunk B."/>
            <person name="Jeske O."/>
            <person name="Meyerdierks A."/>
            <person name="Storesund J.E."/>
            <person name="Kallscheuer N."/>
            <person name="Luecker S."/>
            <person name="Lage O.M."/>
            <person name="Pohl T."/>
            <person name="Merkel B.J."/>
            <person name="Hornburger P."/>
            <person name="Mueller R.-W."/>
            <person name="Bruemmer F."/>
            <person name="Labrenz M."/>
            <person name="Spormann A.M."/>
            <person name="Op den Camp H."/>
            <person name="Overmann J."/>
            <person name="Amann R."/>
            <person name="Jetten M.S.M."/>
            <person name="Mascher T."/>
            <person name="Medema M.H."/>
            <person name="Devos D.P."/>
            <person name="Kaster A.-K."/>
            <person name="Ovreas L."/>
            <person name="Rohde M."/>
            <person name="Galperin M.Y."/>
            <person name="Jogler C."/>
        </authorList>
    </citation>
    <scope>NUCLEOTIDE SEQUENCE [LARGE SCALE GENOMIC DNA]</scope>
    <source>
        <strain evidence="2 3">Pan44</strain>
    </source>
</reference>
<evidence type="ECO:0000256" key="1">
    <source>
        <dbReference type="ARBA" id="ARBA00016512"/>
    </source>
</evidence>
<gene>
    <name evidence="2" type="ORF">Pan44_34620</name>
</gene>
<proteinExistence type="predicted"/>
<dbReference type="EMBL" id="CP036271">
    <property type="protein sequence ID" value="QDT55419.1"/>
    <property type="molecule type" value="Genomic_DNA"/>
</dbReference>
<dbReference type="InterPro" id="IPR018247">
    <property type="entry name" value="EF_Hand_1_Ca_BS"/>
</dbReference>